<dbReference type="AlphaFoldDB" id="A0A6G9QQ04"/>
<feature type="signal peptide" evidence="1">
    <location>
        <begin position="1"/>
        <end position="24"/>
    </location>
</feature>
<dbReference type="Proteomes" id="UP000502608">
    <property type="component" value="Plasmid pPN3F2_2"/>
</dbReference>
<proteinExistence type="predicted"/>
<keyword evidence="3" id="KW-1185">Reference proteome</keyword>
<dbReference type="RefSeq" id="WP_167680502.1">
    <property type="nucleotide sequence ID" value="NZ_CP050315.1"/>
</dbReference>
<evidence type="ECO:0000313" key="2">
    <source>
        <dbReference type="EMBL" id="QIR16674.1"/>
    </source>
</evidence>
<dbReference type="KEGG" id="saes:HBH39_19570"/>
<reference evidence="2 3" key="1">
    <citation type="submission" date="2020-03" db="EMBL/GenBank/DDBJ databases">
        <title>Complete genome sequence of Shewanella sp.</title>
        <authorList>
            <person name="Kim Y.-S."/>
            <person name="Kim S.-J."/>
            <person name="Jung H.-K."/>
            <person name="Kim K.-H."/>
        </authorList>
    </citation>
    <scope>NUCLEOTIDE SEQUENCE [LARGE SCALE GENOMIC DNA]</scope>
    <source>
        <strain evidence="2 3">PN3F2</strain>
        <plasmid evidence="2 3">pPN3F2_2</plasmid>
    </source>
</reference>
<keyword evidence="1" id="KW-0732">Signal</keyword>
<evidence type="ECO:0000313" key="3">
    <source>
        <dbReference type="Proteomes" id="UP000502608"/>
    </source>
</evidence>
<feature type="chain" id="PRO_5026102030" evidence="1">
    <location>
        <begin position="25"/>
        <end position="283"/>
    </location>
</feature>
<geneLocation type="plasmid" evidence="2 3">
    <name>pPN3F2_2</name>
</geneLocation>
<sequence length="283" mass="32083">MNNFNHFTKSALALALIAAGSANATSFKAEVTPEQVSAYNAKEERMQTLRNQKIAEIKQVMTKKGVPQAMINQVTNAMQNGDDENLEIETSTFFKFYGCEYRGNSDECDRQPADMSNNTIDIAFVYDPHSLGLQRTKGAFYRFVADTVDRMNQGLIDSKVNTRVRLADFSQIDISDWYEKQQQALSDSDMLWVYELDKKAYVPENLSFDFPSYDFLDDDGDAVKGLSGFAWQIWEQAHGYYINAYQNNFTKRLKNSGADTFMYITRESKTLCGAAGGQVMQQC</sequence>
<organism evidence="2 3">
    <name type="scientific">Shewanella aestuarii</name>
    <dbReference type="NCBI Taxonomy" id="1028752"/>
    <lineage>
        <taxon>Bacteria</taxon>
        <taxon>Pseudomonadati</taxon>
        <taxon>Pseudomonadota</taxon>
        <taxon>Gammaproteobacteria</taxon>
        <taxon>Alteromonadales</taxon>
        <taxon>Shewanellaceae</taxon>
        <taxon>Shewanella</taxon>
    </lineage>
</organism>
<evidence type="ECO:0000256" key="1">
    <source>
        <dbReference type="SAM" id="SignalP"/>
    </source>
</evidence>
<keyword evidence="2" id="KW-0614">Plasmid</keyword>
<accession>A0A6G9QQ04</accession>
<gene>
    <name evidence="2" type="ORF">HBH39_19570</name>
</gene>
<protein>
    <submittedName>
        <fullName evidence="2">Uncharacterized protein</fullName>
    </submittedName>
</protein>
<dbReference type="EMBL" id="CP050315">
    <property type="protein sequence ID" value="QIR16674.1"/>
    <property type="molecule type" value="Genomic_DNA"/>
</dbReference>
<name>A0A6G9QQ04_9GAMM</name>